<dbReference type="STRING" id="1076872.G8ZQV1"/>
<evidence type="ECO:0000256" key="2">
    <source>
        <dbReference type="ARBA" id="ARBA00006375"/>
    </source>
</evidence>
<dbReference type="RefSeq" id="XP_003680799.1">
    <property type="nucleotide sequence ID" value="XM_003680751.1"/>
</dbReference>
<evidence type="ECO:0000256" key="1">
    <source>
        <dbReference type="ARBA" id="ARBA00004141"/>
    </source>
</evidence>
<evidence type="ECO:0000256" key="7">
    <source>
        <dbReference type="ARBA" id="ARBA00023136"/>
    </source>
</evidence>
<dbReference type="EMBL" id="HE616744">
    <property type="protein sequence ID" value="CCE91469.1"/>
    <property type="molecule type" value="Genomic_DNA"/>
</dbReference>
<evidence type="ECO:0000313" key="11">
    <source>
        <dbReference type="EMBL" id="CCE91588.1"/>
    </source>
</evidence>
<protein>
    <recommendedName>
        <fullName evidence="13">Mitochondrial dicarboxylate transporter</fullName>
    </recommendedName>
</protein>
<keyword evidence="5" id="KW-0677">Repeat</keyword>
<dbReference type="FunCoup" id="G8ZQV1">
    <property type="interactions" value="964"/>
</dbReference>
<dbReference type="GeneID" id="11502005"/>
<dbReference type="SUPFAM" id="SSF103506">
    <property type="entry name" value="Mitochondrial carrier"/>
    <property type="match status" value="1"/>
</dbReference>
<gene>
    <name evidence="11" type="primary">TDEL0C06990</name>
    <name evidence="10" type="synonym">TDEL0C05800</name>
    <name evidence="10" type="ORF">TDEL_0C05800</name>
    <name evidence="11" type="ORF">TDEL_0C06990</name>
</gene>
<reference evidence="11 12" key="1">
    <citation type="journal article" date="2011" name="Proc. Natl. Acad. Sci. U.S.A.">
        <title>Evolutionary erosion of yeast sex chromosomes by mating-type switching accidents.</title>
        <authorList>
            <person name="Gordon J.L."/>
            <person name="Armisen D."/>
            <person name="Proux-Wera E."/>
            <person name="Oheigeartaigh S.S."/>
            <person name="Byrne K.P."/>
            <person name="Wolfe K.H."/>
        </authorList>
    </citation>
    <scope>NUCLEOTIDE SEQUENCE [LARGE SCALE GENOMIC DNA]</scope>
    <source>
        <strain evidence="12">ATCC 10662 / CBS 1146 / NBRC 0425 / NCYC 2629 / NRRL Y-866</strain>
        <strain evidence="11">Type strain:CBS 1146</strain>
    </source>
</reference>
<keyword evidence="7 8" id="KW-0472">Membrane</keyword>
<dbReference type="AlphaFoldDB" id="G8ZQV1"/>
<dbReference type="InterPro" id="IPR023395">
    <property type="entry name" value="MCP_dom_sf"/>
</dbReference>
<proteinExistence type="inferred from homology"/>
<evidence type="ECO:0000256" key="6">
    <source>
        <dbReference type="ARBA" id="ARBA00022989"/>
    </source>
</evidence>
<dbReference type="GeneID" id="11500804"/>
<dbReference type="Pfam" id="PF00153">
    <property type="entry name" value="Mito_carr"/>
    <property type="match status" value="3"/>
</dbReference>
<dbReference type="RefSeq" id="XP_003680680.1">
    <property type="nucleotide sequence ID" value="XM_003680632.1"/>
</dbReference>
<feature type="repeat" description="Solcar" evidence="8">
    <location>
        <begin position="15"/>
        <end position="95"/>
    </location>
</feature>
<name>G8ZQV1_TORDE</name>
<comment type="subcellular location">
    <subcellularLocation>
        <location evidence="1">Membrane</location>
        <topology evidence="1">Multi-pass membrane protein</topology>
    </subcellularLocation>
</comment>
<evidence type="ECO:0000256" key="3">
    <source>
        <dbReference type="ARBA" id="ARBA00022448"/>
    </source>
</evidence>
<dbReference type="HOGENOM" id="CLU_015166_14_1_1"/>
<dbReference type="Gene3D" id="1.50.40.10">
    <property type="entry name" value="Mitochondrial carrier domain"/>
    <property type="match status" value="1"/>
</dbReference>
<dbReference type="KEGG" id="tdl:TDEL_0C05800"/>
<comment type="similarity">
    <text evidence="2 9">Belongs to the mitochondrial carrier (TC 2.A.29) family.</text>
</comment>
<evidence type="ECO:0008006" key="13">
    <source>
        <dbReference type="Google" id="ProtNLM"/>
    </source>
</evidence>
<evidence type="ECO:0000256" key="9">
    <source>
        <dbReference type="RuleBase" id="RU000488"/>
    </source>
</evidence>
<dbReference type="GO" id="GO:0016020">
    <property type="term" value="C:membrane"/>
    <property type="evidence" value="ECO:0007669"/>
    <property type="project" value="UniProtKB-SubCell"/>
</dbReference>
<dbReference type="KEGG" id="tdl:TDEL_0C06990"/>
<organism evidence="11 12">
    <name type="scientific">Torulaspora delbrueckii</name>
    <name type="common">Yeast</name>
    <name type="synonym">Candida colliculosa</name>
    <dbReference type="NCBI Taxonomy" id="4950"/>
    <lineage>
        <taxon>Eukaryota</taxon>
        <taxon>Fungi</taxon>
        <taxon>Dikarya</taxon>
        <taxon>Ascomycota</taxon>
        <taxon>Saccharomycotina</taxon>
        <taxon>Saccharomycetes</taxon>
        <taxon>Saccharomycetales</taxon>
        <taxon>Saccharomycetaceae</taxon>
        <taxon>Torulaspora</taxon>
    </lineage>
</organism>
<dbReference type="EMBL" id="HE616744">
    <property type="protein sequence ID" value="CCE91588.1"/>
    <property type="molecule type" value="Genomic_DNA"/>
</dbReference>
<keyword evidence="3 9" id="KW-0813">Transport</keyword>
<keyword evidence="6" id="KW-1133">Transmembrane helix</keyword>
<reference evidence="11" key="2">
    <citation type="submission" date="2011-12" db="EMBL/GenBank/DDBJ databases">
        <authorList>
            <person name="Byrne K."/>
        </authorList>
    </citation>
    <scope>NUCLEOTIDE SEQUENCE</scope>
    <source>
        <strain evidence="11">Type strain:CBS 1146</strain>
    </source>
</reference>
<evidence type="ECO:0000256" key="5">
    <source>
        <dbReference type="ARBA" id="ARBA00022737"/>
    </source>
</evidence>
<keyword evidence="12" id="KW-1185">Reference proteome</keyword>
<dbReference type="InterPro" id="IPR018108">
    <property type="entry name" value="MCP_transmembrane"/>
</dbReference>
<accession>G8ZQV1</accession>
<sequence>MSGTKSESSNAVVKYPWWYGGVGGIVACIITHPLDLAKVRLQTAARPKPTLFSMIQRILKNDGPLGLYSGLTASILRQCTYTTARFGCYDFIKENLLPADKLNSTLYLLPCSMISGAIGGFVGNPADVVNIRMQNDSAHEPHLRRNYKNAIDGVTRIFKEEGVRKLLTGLGPNLVRGVLMTASQVVSYDVCKHNLVTTFGFDASEKKTHFTASLVAGLVATTICSPADVIKTRIMNAHQHHESTLKVLSSSIRNEGLGFMFRGWLPSFARLGPNTILIFLVVEQLRKYEIGMHQHF</sequence>
<evidence type="ECO:0000313" key="10">
    <source>
        <dbReference type="EMBL" id="CCE91469.1"/>
    </source>
</evidence>
<dbReference type="InterPro" id="IPR050391">
    <property type="entry name" value="Mito_Metabolite_Transporter"/>
</dbReference>
<dbReference type="PROSITE" id="PS51257">
    <property type="entry name" value="PROKAR_LIPOPROTEIN"/>
    <property type="match status" value="1"/>
</dbReference>
<evidence type="ECO:0000256" key="4">
    <source>
        <dbReference type="ARBA" id="ARBA00022692"/>
    </source>
</evidence>
<dbReference type="PANTHER" id="PTHR45618">
    <property type="entry name" value="MITOCHONDRIAL DICARBOXYLATE CARRIER-RELATED"/>
    <property type="match status" value="1"/>
</dbReference>
<dbReference type="eggNOG" id="KOG0759">
    <property type="taxonomic scope" value="Eukaryota"/>
</dbReference>
<evidence type="ECO:0000313" key="12">
    <source>
        <dbReference type="Proteomes" id="UP000005627"/>
    </source>
</evidence>
<dbReference type="Proteomes" id="UP000005627">
    <property type="component" value="Chromosome 3"/>
</dbReference>
<dbReference type="OrthoDB" id="448427at2759"/>
<keyword evidence="4 8" id="KW-0812">Transmembrane</keyword>
<feature type="repeat" description="Solcar" evidence="8">
    <location>
        <begin position="103"/>
        <end position="194"/>
    </location>
</feature>
<feature type="repeat" description="Solcar" evidence="8">
    <location>
        <begin position="204"/>
        <end position="288"/>
    </location>
</feature>
<dbReference type="PROSITE" id="PS50920">
    <property type="entry name" value="SOLCAR"/>
    <property type="match status" value="3"/>
</dbReference>
<evidence type="ECO:0000256" key="8">
    <source>
        <dbReference type="PROSITE-ProRule" id="PRU00282"/>
    </source>
</evidence>